<gene>
    <name evidence="12" type="ORF">A1O1_01645</name>
</gene>
<dbReference type="InterPro" id="IPR011059">
    <property type="entry name" value="Metal-dep_hydrolase_composite"/>
</dbReference>
<accession>W9ZPW8</accession>
<feature type="domain" description="Amidohydrolase-related" evidence="11">
    <location>
        <begin position="74"/>
        <end position="408"/>
    </location>
</feature>
<evidence type="ECO:0000256" key="10">
    <source>
        <dbReference type="PIRSR" id="PIRSR038994-3"/>
    </source>
</evidence>
<dbReference type="STRING" id="1182541.W9ZPW8"/>
<dbReference type="GeneID" id="19156547"/>
<evidence type="ECO:0000256" key="2">
    <source>
        <dbReference type="ARBA" id="ARBA00011899"/>
    </source>
</evidence>
<dbReference type="eggNOG" id="KOG3892">
    <property type="taxonomic scope" value="Eukaryota"/>
</dbReference>
<dbReference type="Proteomes" id="UP000019484">
    <property type="component" value="Unassembled WGS sequence"/>
</dbReference>
<dbReference type="GO" id="GO:0046872">
    <property type="term" value="F:metal ion binding"/>
    <property type="evidence" value="ECO:0007669"/>
    <property type="project" value="UniProtKB-KW"/>
</dbReference>
<evidence type="ECO:0000256" key="1">
    <source>
        <dbReference type="ARBA" id="ARBA00010716"/>
    </source>
</evidence>
<feature type="binding site" evidence="9">
    <location>
        <begin position="255"/>
        <end position="256"/>
    </location>
    <ligand>
        <name>substrate</name>
    </ligand>
</feature>
<keyword evidence="6" id="KW-0119">Carbohydrate metabolism</keyword>
<comment type="similarity">
    <text evidence="1">Belongs to the metallo-dependent hydrolases superfamily. NagA family.</text>
</comment>
<comment type="caution">
    <text evidence="12">The sequence shown here is derived from an EMBL/GenBank/DDBJ whole genome shotgun (WGS) entry which is preliminary data.</text>
</comment>
<evidence type="ECO:0000313" key="13">
    <source>
        <dbReference type="Proteomes" id="UP000019484"/>
    </source>
</evidence>
<dbReference type="HOGENOM" id="CLU_032482_0_0_1"/>
<keyword evidence="4 10" id="KW-0479">Metal-binding</keyword>
<dbReference type="GO" id="GO:0006046">
    <property type="term" value="P:N-acetylglucosamine catabolic process"/>
    <property type="evidence" value="ECO:0007669"/>
    <property type="project" value="TreeGrafter"/>
</dbReference>
<dbReference type="SUPFAM" id="SSF51556">
    <property type="entry name" value="Metallo-dependent hydrolases"/>
    <property type="match status" value="1"/>
</dbReference>
<keyword evidence="13" id="KW-1185">Reference proteome</keyword>
<feature type="binding site" evidence="9">
    <location>
        <position position="171"/>
    </location>
    <ligand>
        <name>substrate</name>
    </ligand>
</feature>
<feature type="binding site" evidence="10">
    <location>
        <position position="160"/>
    </location>
    <ligand>
        <name>Zn(2+)</name>
        <dbReference type="ChEBI" id="CHEBI:29105"/>
    </ligand>
</feature>
<evidence type="ECO:0000259" key="11">
    <source>
        <dbReference type="Pfam" id="PF01979"/>
    </source>
</evidence>
<dbReference type="InterPro" id="IPR003764">
    <property type="entry name" value="GlcNAc_6-P_deAcase"/>
</dbReference>
<dbReference type="SUPFAM" id="SSF51338">
    <property type="entry name" value="Composite domain of metallo-dependent hydrolases"/>
    <property type="match status" value="1"/>
</dbReference>
<evidence type="ECO:0000256" key="3">
    <source>
        <dbReference type="ARBA" id="ARBA00018029"/>
    </source>
</evidence>
<evidence type="ECO:0000256" key="6">
    <source>
        <dbReference type="ARBA" id="ARBA00023277"/>
    </source>
</evidence>
<dbReference type="GO" id="GO:0008448">
    <property type="term" value="F:N-acetylglucosamine-6-phosphate deacetylase activity"/>
    <property type="evidence" value="ECO:0007669"/>
    <property type="project" value="UniProtKB-EC"/>
</dbReference>
<evidence type="ECO:0000256" key="8">
    <source>
        <dbReference type="PIRSR" id="PIRSR038994-1"/>
    </source>
</evidence>
<feature type="binding site" evidence="9">
    <location>
        <position position="290"/>
    </location>
    <ligand>
        <name>substrate</name>
    </ligand>
</feature>
<dbReference type="EC" id="3.5.1.25" evidence="2"/>
<dbReference type="Pfam" id="PF01979">
    <property type="entry name" value="Amidohydro_1"/>
    <property type="match status" value="1"/>
</dbReference>
<feature type="binding site" evidence="10">
    <location>
        <position position="252"/>
    </location>
    <ligand>
        <name>Zn(2+)</name>
        <dbReference type="ChEBI" id="CHEBI:29105"/>
    </ligand>
</feature>
<evidence type="ECO:0000256" key="9">
    <source>
        <dbReference type="PIRSR" id="PIRSR038994-2"/>
    </source>
</evidence>
<comment type="cofactor">
    <cofactor evidence="10">
        <name>a divalent metal cation</name>
        <dbReference type="ChEBI" id="CHEBI:60240"/>
    </cofactor>
    <text evidence="10">Binds 1 divalent metal cation per subunit.</text>
</comment>
<dbReference type="Gene3D" id="3.20.20.140">
    <property type="entry name" value="Metal-dependent hydrolases"/>
    <property type="match status" value="1"/>
</dbReference>
<sequence length="437" mass="46875">MSLSGGAAAGIFEGAFTSPELIRLTNGRLVVGDNLVEGEDLWICSRTGKIVDGRDIFFNSRTVAGTVIDLQNKIVAPGLIDVQLNGSFNFDFSNPKSLESYADDLVRVNKSLITLGVTSYLPTLTTSASQTYHDVLRFLGPSGVDRDAHAGAESLGAHCEGPFMSTSKNGIHNPELLQSAAKGWSDIEACYGRENLDGGRVKMITAAPEVGLVRDTISEVAKRGIVFSIGHTNATYTDACDAVSRGATMITHMFNAMSPLHHRNPGVVGLLNGCEGLERPYYGIICDGIHLHPMTIRFAFTAHPEGCILVTDAMHLAGMEDGVYDWTEGDRIVKKGPRLTLEHAPEKIAGSSVTLLECLNNFIKWTGTSVAQAISSVTEKPAKMLGLYPKKGSLIPGADADLVILDEVLSGSGDKSLYVDRVFKFGQIVVPQLHNKA</sequence>
<proteinExistence type="inferred from homology"/>
<dbReference type="NCBIfam" id="TIGR00221">
    <property type="entry name" value="nagA"/>
    <property type="match status" value="1"/>
</dbReference>
<dbReference type="PANTHER" id="PTHR11113">
    <property type="entry name" value="N-ACETYLGLUCOSAMINE-6-PHOSPHATE DEACETYLASE"/>
    <property type="match status" value="1"/>
</dbReference>
<protein>
    <recommendedName>
        <fullName evidence="3">N-acetylglucosamine-6-phosphate deacetylase</fullName>
        <ecNumber evidence="2">3.5.1.25</ecNumber>
    </recommendedName>
</protein>
<dbReference type="RefSeq" id="XP_007720748.1">
    <property type="nucleotide sequence ID" value="XM_007722558.1"/>
</dbReference>
<dbReference type="PANTHER" id="PTHR11113:SF14">
    <property type="entry name" value="N-ACETYLGLUCOSAMINE-6-PHOSPHATE DEACETYLASE"/>
    <property type="match status" value="1"/>
</dbReference>
<keyword evidence="5" id="KW-0378">Hydrolase</keyword>
<comment type="catalytic activity">
    <reaction evidence="7">
        <text>N-acetyl-D-glucosamine 6-phosphate + H2O = D-glucosamine 6-phosphate + acetate</text>
        <dbReference type="Rhea" id="RHEA:22936"/>
        <dbReference type="ChEBI" id="CHEBI:15377"/>
        <dbReference type="ChEBI" id="CHEBI:30089"/>
        <dbReference type="ChEBI" id="CHEBI:57513"/>
        <dbReference type="ChEBI" id="CHEBI:58725"/>
        <dbReference type="EC" id="3.5.1.25"/>
    </reaction>
</comment>
<evidence type="ECO:0000256" key="4">
    <source>
        <dbReference type="ARBA" id="ARBA00022723"/>
    </source>
</evidence>
<organism evidence="12 13">
    <name type="scientific">Capronia coronata CBS 617.96</name>
    <dbReference type="NCBI Taxonomy" id="1182541"/>
    <lineage>
        <taxon>Eukaryota</taxon>
        <taxon>Fungi</taxon>
        <taxon>Dikarya</taxon>
        <taxon>Ascomycota</taxon>
        <taxon>Pezizomycotina</taxon>
        <taxon>Eurotiomycetes</taxon>
        <taxon>Chaetothyriomycetidae</taxon>
        <taxon>Chaetothyriales</taxon>
        <taxon>Herpotrichiellaceae</taxon>
        <taxon>Capronia</taxon>
    </lineage>
</organism>
<dbReference type="EMBL" id="AMWN01000001">
    <property type="protein sequence ID" value="EXJ96519.1"/>
    <property type="molecule type" value="Genomic_DNA"/>
</dbReference>
<evidence type="ECO:0000313" key="12">
    <source>
        <dbReference type="EMBL" id="EXJ96519.1"/>
    </source>
</evidence>
<dbReference type="FunFam" id="3.20.20.140:FF:000065">
    <property type="entry name" value="N-acetylglucosamine-6-phosphate deacetylase"/>
    <property type="match status" value="1"/>
</dbReference>
<dbReference type="PIRSF" id="PIRSF038994">
    <property type="entry name" value="NagA"/>
    <property type="match status" value="1"/>
</dbReference>
<evidence type="ECO:0000256" key="7">
    <source>
        <dbReference type="ARBA" id="ARBA00047647"/>
    </source>
</evidence>
<dbReference type="InterPro" id="IPR032466">
    <property type="entry name" value="Metal_Hydrolase"/>
</dbReference>
<dbReference type="InterPro" id="IPR006680">
    <property type="entry name" value="Amidohydro-rel"/>
</dbReference>
<dbReference type="AlphaFoldDB" id="W9ZPW8"/>
<feature type="binding site" evidence="10">
    <location>
        <position position="231"/>
    </location>
    <ligand>
        <name>Zn(2+)</name>
        <dbReference type="ChEBI" id="CHEBI:29105"/>
    </ligand>
</feature>
<name>W9ZPW8_9EURO</name>
<dbReference type="OrthoDB" id="10264777at2759"/>
<evidence type="ECO:0000256" key="5">
    <source>
        <dbReference type="ARBA" id="ARBA00022801"/>
    </source>
</evidence>
<feature type="binding site" evidence="9">
    <location>
        <position position="263"/>
    </location>
    <ligand>
        <name>substrate</name>
    </ligand>
</feature>
<reference evidence="12 13" key="1">
    <citation type="submission" date="2013-03" db="EMBL/GenBank/DDBJ databases">
        <title>The Genome Sequence of Capronia coronata CBS 617.96.</title>
        <authorList>
            <consortium name="The Broad Institute Genomics Platform"/>
            <person name="Cuomo C."/>
            <person name="de Hoog S."/>
            <person name="Gorbushina A."/>
            <person name="Walker B."/>
            <person name="Young S.K."/>
            <person name="Zeng Q."/>
            <person name="Gargeya S."/>
            <person name="Fitzgerald M."/>
            <person name="Haas B."/>
            <person name="Abouelleil A."/>
            <person name="Allen A.W."/>
            <person name="Alvarado L."/>
            <person name="Arachchi H.M."/>
            <person name="Berlin A.M."/>
            <person name="Chapman S.B."/>
            <person name="Gainer-Dewar J."/>
            <person name="Goldberg J."/>
            <person name="Griggs A."/>
            <person name="Gujja S."/>
            <person name="Hansen M."/>
            <person name="Howarth C."/>
            <person name="Imamovic A."/>
            <person name="Ireland A."/>
            <person name="Larimer J."/>
            <person name="McCowan C."/>
            <person name="Murphy C."/>
            <person name="Pearson M."/>
            <person name="Poon T.W."/>
            <person name="Priest M."/>
            <person name="Roberts A."/>
            <person name="Saif S."/>
            <person name="Shea T."/>
            <person name="Sisk P."/>
            <person name="Sykes S."/>
            <person name="Wortman J."/>
            <person name="Nusbaum C."/>
            <person name="Birren B."/>
        </authorList>
    </citation>
    <scope>NUCLEOTIDE SEQUENCE [LARGE SCALE GENOMIC DNA]</scope>
    <source>
        <strain evidence="12 13">CBS 617.96</strain>
    </source>
</reference>
<feature type="binding site" evidence="9">
    <location>
        <begin position="348"/>
        <end position="350"/>
    </location>
    <ligand>
        <name>substrate</name>
    </ligand>
</feature>
<feature type="active site" description="Proton donor/acceptor" evidence="8">
    <location>
        <position position="312"/>
    </location>
</feature>